<proteinExistence type="predicted"/>
<reference evidence="3" key="1">
    <citation type="journal article" date="2019" name="Int. J. Syst. Evol. Microbiol.">
        <title>The Global Catalogue of Microorganisms (GCM) 10K type strain sequencing project: providing services to taxonomists for standard genome sequencing and annotation.</title>
        <authorList>
            <consortium name="The Broad Institute Genomics Platform"/>
            <consortium name="The Broad Institute Genome Sequencing Center for Infectious Disease"/>
            <person name="Wu L."/>
            <person name="Ma J."/>
        </authorList>
    </citation>
    <scope>NUCLEOTIDE SEQUENCE [LARGE SCALE GENOMIC DNA]</scope>
    <source>
        <strain evidence="3">CCUG 48884</strain>
    </source>
</reference>
<sequence>MIYWEDVELDVPRESSEHYVLSAANIKAFASEWDPFPPHVDEAAAARSPIGQLFAAGVHLLSITIRLSHSIPSEETASIAGRGWENLRFHRPGVAGDTLRVRVTHVERSPASRPERGILVSRFELLNQRDEVVVSFNANVVMLRREPLAA</sequence>
<gene>
    <name evidence="2" type="ORF">ACFQ4M_03425</name>
</gene>
<dbReference type="Pfam" id="PF01575">
    <property type="entry name" value="MaoC_dehydratas"/>
    <property type="match status" value="1"/>
</dbReference>
<dbReference type="InterPro" id="IPR029069">
    <property type="entry name" value="HotDog_dom_sf"/>
</dbReference>
<comment type="caution">
    <text evidence="2">The sequence shown here is derived from an EMBL/GenBank/DDBJ whole genome shotgun (WGS) entry which is preliminary data.</text>
</comment>
<dbReference type="SUPFAM" id="SSF54637">
    <property type="entry name" value="Thioesterase/thiol ester dehydrase-isomerase"/>
    <property type="match status" value="1"/>
</dbReference>
<dbReference type="InterPro" id="IPR052342">
    <property type="entry name" value="MCH/BMMD"/>
</dbReference>
<evidence type="ECO:0000313" key="2">
    <source>
        <dbReference type="EMBL" id="MFD1262618.1"/>
    </source>
</evidence>
<name>A0ABW3WBL8_9RHOO</name>
<dbReference type="EMBL" id="JBHTMC010000005">
    <property type="protein sequence ID" value="MFD1262618.1"/>
    <property type="molecule type" value="Genomic_DNA"/>
</dbReference>
<dbReference type="RefSeq" id="WP_277835468.1">
    <property type="nucleotide sequence ID" value="NZ_JARQZE010000026.1"/>
</dbReference>
<evidence type="ECO:0000313" key="3">
    <source>
        <dbReference type="Proteomes" id="UP001597158"/>
    </source>
</evidence>
<evidence type="ECO:0000259" key="1">
    <source>
        <dbReference type="Pfam" id="PF01575"/>
    </source>
</evidence>
<dbReference type="Proteomes" id="UP001597158">
    <property type="component" value="Unassembled WGS sequence"/>
</dbReference>
<accession>A0ABW3WBL8</accession>
<dbReference type="Gene3D" id="3.10.129.10">
    <property type="entry name" value="Hotdog Thioesterase"/>
    <property type="match status" value="1"/>
</dbReference>
<keyword evidence="3" id="KW-1185">Reference proteome</keyword>
<protein>
    <submittedName>
        <fullName evidence="2">MaoC/PaaZ C-terminal domain-containing protein</fullName>
    </submittedName>
</protein>
<feature type="domain" description="MaoC-like" evidence="1">
    <location>
        <begin position="12"/>
        <end position="108"/>
    </location>
</feature>
<dbReference type="PANTHER" id="PTHR43664">
    <property type="entry name" value="MONOAMINE OXIDASE-RELATED"/>
    <property type="match status" value="1"/>
</dbReference>
<organism evidence="2 3">
    <name type="scientific">Thauera mechernichensis</name>
    <dbReference type="NCBI Taxonomy" id="82788"/>
    <lineage>
        <taxon>Bacteria</taxon>
        <taxon>Pseudomonadati</taxon>
        <taxon>Pseudomonadota</taxon>
        <taxon>Betaproteobacteria</taxon>
        <taxon>Rhodocyclales</taxon>
        <taxon>Zoogloeaceae</taxon>
        <taxon>Thauera</taxon>
    </lineage>
</organism>
<dbReference type="InterPro" id="IPR002539">
    <property type="entry name" value="MaoC-like_dom"/>
</dbReference>
<dbReference type="PANTHER" id="PTHR43664:SF1">
    <property type="entry name" value="BETA-METHYLMALYL-COA DEHYDRATASE"/>
    <property type="match status" value="1"/>
</dbReference>